<feature type="region of interest" description="Disordered" evidence="1">
    <location>
        <begin position="126"/>
        <end position="164"/>
    </location>
</feature>
<dbReference type="Proteomes" id="UP001148838">
    <property type="component" value="Unassembled WGS sequence"/>
</dbReference>
<sequence>MIALLPNQSKEASLVYRSSTRVCVRNCVSSRRPEFECSGPQLEGPEFECSGPQLEGPEFEYSELSLKTFEMDKHVPRMDDSRNAYRVLRRRWEDNIKVDLRELVMIVETGLIFLRIGTDGRLIMPQEYDMEPEPESREIEAGRSSSSRDDDFSMPGTRDPHPLN</sequence>
<feature type="compositionally biased region" description="Basic and acidic residues" evidence="1">
    <location>
        <begin position="134"/>
        <end position="151"/>
    </location>
</feature>
<evidence type="ECO:0000256" key="1">
    <source>
        <dbReference type="SAM" id="MobiDB-lite"/>
    </source>
</evidence>
<comment type="caution">
    <text evidence="2">The sequence shown here is derived from an EMBL/GenBank/DDBJ whole genome shotgun (WGS) entry which is preliminary data.</text>
</comment>
<name>A0ABQ8SFP8_PERAM</name>
<reference evidence="2 3" key="1">
    <citation type="journal article" date="2022" name="Allergy">
        <title>Genome assembly and annotation of Periplaneta americana reveal a comprehensive cockroach allergen profile.</title>
        <authorList>
            <person name="Wang L."/>
            <person name="Xiong Q."/>
            <person name="Saelim N."/>
            <person name="Wang L."/>
            <person name="Nong W."/>
            <person name="Wan A.T."/>
            <person name="Shi M."/>
            <person name="Liu X."/>
            <person name="Cao Q."/>
            <person name="Hui J.H.L."/>
            <person name="Sookrung N."/>
            <person name="Leung T.F."/>
            <person name="Tungtrongchitr A."/>
            <person name="Tsui S.K.W."/>
        </authorList>
    </citation>
    <scope>NUCLEOTIDE SEQUENCE [LARGE SCALE GENOMIC DNA]</scope>
    <source>
        <strain evidence="2">PWHHKU_190912</strain>
    </source>
</reference>
<gene>
    <name evidence="2" type="ORF">ANN_15200</name>
</gene>
<accession>A0ABQ8SFP8</accession>
<keyword evidence="3" id="KW-1185">Reference proteome</keyword>
<evidence type="ECO:0000313" key="2">
    <source>
        <dbReference type="EMBL" id="KAJ4432943.1"/>
    </source>
</evidence>
<protein>
    <submittedName>
        <fullName evidence="2">Uncharacterized protein</fullName>
    </submittedName>
</protein>
<evidence type="ECO:0000313" key="3">
    <source>
        <dbReference type="Proteomes" id="UP001148838"/>
    </source>
</evidence>
<organism evidence="2 3">
    <name type="scientific">Periplaneta americana</name>
    <name type="common">American cockroach</name>
    <name type="synonym">Blatta americana</name>
    <dbReference type="NCBI Taxonomy" id="6978"/>
    <lineage>
        <taxon>Eukaryota</taxon>
        <taxon>Metazoa</taxon>
        <taxon>Ecdysozoa</taxon>
        <taxon>Arthropoda</taxon>
        <taxon>Hexapoda</taxon>
        <taxon>Insecta</taxon>
        <taxon>Pterygota</taxon>
        <taxon>Neoptera</taxon>
        <taxon>Polyneoptera</taxon>
        <taxon>Dictyoptera</taxon>
        <taxon>Blattodea</taxon>
        <taxon>Blattoidea</taxon>
        <taxon>Blattidae</taxon>
        <taxon>Blattinae</taxon>
        <taxon>Periplaneta</taxon>
    </lineage>
</organism>
<dbReference type="EMBL" id="JAJSOF020000027">
    <property type="protein sequence ID" value="KAJ4432943.1"/>
    <property type="molecule type" value="Genomic_DNA"/>
</dbReference>
<proteinExistence type="predicted"/>